<evidence type="ECO:0000313" key="2">
    <source>
        <dbReference type="Proteomes" id="UP000814033"/>
    </source>
</evidence>
<proteinExistence type="predicted"/>
<reference evidence="1" key="2">
    <citation type="journal article" date="2022" name="New Phytol.">
        <title>Evolutionary transition to the ectomycorrhizal habit in the genomes of a hyperdiverse lineage of mushroom-forming fungi.</title>
        <authorList>
            <person name="Looney B."/>
            <person name="Miyauchi S."/>
            <person name="Morin E."/>
            <person name="Drula E."/>
            <person name="Courty P.E."/>
            <person name="Kohler A."/>
            <person name="Kuo A."/>
            <person name="LaButti K."/>
            <person name="Pangilinan J."/>
            <person name="Lipzen A."/>
            <person name="Riley R."/>
            <person name="Andreopoulos W."/>
            <person name="He G."/>
            <person name="Johnson J."/>
            <person name="Nolan M."/>
            <person name="Tritt A."/>
            <person name="Barry K.W."/>
            <person name="Grigoriev I.V."/>
            <person name="Nagy L.G."/>
            <person name="Hibbett D."/>
            <person name="Henrissat B."/>
            <person name="Matheny P.B."/>
            <person name="Labbe J."/>
            <person name="Martin F.M."/>
        </authorList>
    </citation>
    <scope>NUCLEOTIDE SEQUENCE</scope>
    <source>
        <strain evidence="1">FP105234-sp</strain>
    </source>
</reference>
<name>A0ACB8RRP3_9AGAM</name>
<sequence>MANTPLEVQILIIEWAYRLSQSKTVDCATLCACALVCRAWTPTAQRLLFRRIPQHAHNGHKIKSLIRTLLTTPRLSAAVRSVDLTVNSDNSTSNFGDDVALLKVCPQVQGISIKQYMTGEDRRDMYPALESCLRALQLQPVFLCPYGSPSFVALLLRTWPNLRALDVDGCDIDDALTPISGTGALQALTLDKPDFLDWSLSPNNDFAALRDLELIKPCWNNAAWQQLHIVLPELHTLRLTGFFPPQAYLDRLERLENFIFTDLPLEDVAFPPGLRHVGYHAWKTNTTAAMDCTVAALGALANLQLITTTRRATKVQIKALESVCRDRGVELEIRQTPEDFPNPRWDVDWI</sequence>
<reference evidence="1" key="1">
    <citation type="submission" date="2021-02" db="EMBL/GenBank/DDBJ databases">
        <authorList>
            <consortium name="DOE Joint Genome Institute"/>
            <person name="Ahrendt S."/>
            <person name="Looney B.P."/>
            <person name="Miyauchi S."/>
            <person name="Morin E."/>
            <person name="Drula E."/>
            <person name="Courty P.E."/>
            <person name="Chicoki N."/>
            <person name="Fauchery L."/>
            <person name="Kohler A."/>
            <person name="Kuo A."/>
            <person name="Labutti K."/>
            <person name="Pangilinan J."/>
            <person name="Lipzen A."/>
            <person name="Riley R."/>
            <person name="Andreopoulos W."/>
            <person name="He G."/>
            <person name="Johnson J."/>
            <person name="Barry K.W."/>
            <person name="Grigoriev I.V."/>
            <person name="Nagy L."/>
            <person name="Hibbett D."/>
            <person name="Henrissat B."/>
            <person name="Matheny P.B."/>
            <person name="Labbe J."/>
            <person name="Martin F."/>
        </authorList>
    </citation>
    <scope>NUCLEOTIDE SEQUENCE</scope>
    <source>
        <strain evidence="1">FP105234-sp</strain>
    </source>
</reference>
<keyword evidence="2" id="KW-1185">Reference proteome</keyword>
<accession>A0ACB8RRP3</accession>
<gene>
    <name evidence="1" type="ORF">FA95DRAFT_1607040</name>
</gene>
<dbReference type="Proteomes" id="UP000814033">
    <property type="component" value="Unassembled WGS sequence"/>
</dbReference>
<organism evidence="1 2">
    <name type="scientific">Auriscalpium vulgare</name>
    <dbReference type="NCBI Taxonomy" id="40419"/>
    <lineage>
        <taxon>Eukaryota</taxon>
        <taxon>Fungi</taxon>
        <taxon>Dikarya</taxon>
        <taxon>Basidiomycota</taxon>
        <taxon>Agaricomycotina</taxon>
        <taxon>Agaricomycetes</taxon>
        <taxon>Russulales</taxon>
        <taxon>Auriscalpiaceae</taxon>
        <taxon>Auriscalpium</taxon>
    </lineage>
</organism>
<protein>
    <submittedName>
        <fullName evidence="1">Uncharacterized protein</fullName>
    </submittedName>
</protein>
<evidence type="ECO:0000313" key="1">
    <source>
        <dbReference type="EMBL" id="KAI0046245.1"/>
    </source>
</evidence>
<comment type="caution">
    <text evidence="1">The sequence shown here is derived from an EMBL/GenBank/DDBJ whole genome shotgun (WGS) entry which is preliminary data.</text>
</comment>
<dbReference type="EMBL" id="MU275930">
    <property type="protein sequence ID" value="KAI0046245.1"/>
    <property type="molecule type" value="Genomic_DNA"/>
</dbReference>